<dbReference type="PANTHER" id="PTHR28189">
    <property type="entry name" value="GUANINE NUCLEOTIDE-BINDING PROTEIN SUBUNIT GAMMA"/>
    <property type="match status" value="1"/>
</dbReference>
<evidence type="ECO:0000256" key="10">
    <source>
        <dbReference type="SAM" id="MobiDB-lite"/>
    </source>
</evidence>
<proteinExistence type="inferred from homology"/>
<evidence type="ECO:0000256" key="5">
    <source>
        <dbReference type="ARBA" id="ARBA00023136"/>
    </source>
</evidence>
<evidence type="ECO:0000256" key="1">
    <source>
        <dbReference type="ARBA" id="ARBA00004370"/>
    </source>
</evidence>
<dbReference type="PANTHER" id="PTHR28189:SF1">
    <property type="entry name" value="GUANINE NUCLEOTIDE-BINDING PROTEIN SUBUNIT GAMMA"/>
    <property type="match status" value="1"/>
</dbReference>
<evidence type="ECO:0000256" key="6">
    <source>
        <dbReference type="ARBA" id="ARBA00023139"/>
    </source>
</evidence>
<dbReference type="PhylomeDB" id="A0A061AX19"/>
<keyword evidence="8" id="KW-0449">Lipoprotein</keyword>
<evidence type="ECO:0000256" key="2">
    <source>
        <dbReference type="ARBA" id="ARBA00007431"/>
    </source>
</evidence>
<organism evidence="12">
    <name type="scientific">Cyberlindnera fabianii</name>
    <name type="common">Yeast</name>
    <name type="synonym">Hansenula fabianii</name>
    <dbReference type="NCBI Taxonomy" id="36022"/>
    <lineage>
        <taxon>Eukaryota</taxon>
        <taxon>Fungi</taxon>
        <taxon>Dikarya</taxon>
        <taxon>Ascomycota</taxon>
        <taxon>Saccharomycotina</taxon>
        <taxon>Saccharomycetes</taxon>
        <taxon>Phaffomycetales</taxon>
        <taxon>Phaffomycetaceae</taxon>
        <taxon>Cyberlindnera</taxon>
    </lineage>
</organism>
<accession>A0A061AX19</accession>
<dbReference type="GO" id="GO:0000750">
    <property type="term" value="P:pheromone-dependent signal transduction involved in conjugation with cellular fusion"/>
    <property type="evidence" value="ECO:0007669"/>
    <property type="project" value="InterPro"/>
</dbReference>
<evidence type="ECO:0000256" key="7">
    <source>
        <dbReference type="ARBA" id="ARBA00023224"/>
    </source>
</evidence>
<keyword evidence="6" id="KW-0564">Palmitate</keyword>
<dbReference type="Gene3D" id="4.10.260.10">
    <property type="entry name" value="Transducin (heterotrimeric G protein), gamma chain"/>
    <property type="match status" value="1"/>
</dbReference>
<dbReference type="SMART" id="SM01224">
    <property type="entry name" value="G_gamma"/>
    <property type="match status" value="1"/>
</dbReference>
<dbReference type="GO" id="GO:0005834">
    <property type="term" value="C:heterotrimeric G-protein complex"/>
    <property type="evidence" value="ECO:0007669"/>
    <property type="project" value="TreeGrafter"/>
</dbReference>
<gene>
    <name evidence="12" type="ORF">CYFA0S_08e04808g</name>
</gene>
<evidence type="ECO:0000256" key="9">
    <source>
        <dbReference type="ARBA" id="ARBA00023289"/>
    </source>
</evidence>
<evidence type="ECO:0000256" key="4">
    <source>
        <dbReference type="ARBA" id="ARBA00022481"/>
    </source>
</evidence>
<evidence type="ECO:0000259" key="11">
    <source>
        <dbReference type="SMART" id="SM01224"/>
    </source>
</evidence>
<dbReference type="InterPro" id="IPR041848">
    <property type="entry name" value="Ste18_fungal"/>
</dbReference>
<feature type="compositionally biased region" description="Gly residues" evidence="10">
    <location>
        <begin position="84"/>
        <end position="98"/>
    </location>
</feature>
<feature type="region of interest" description="Disordered" evidence="10">
    <location>
        <begin position="73"/>
        <end position="98"/>
    </location>
</feature>
<keyword evidence="4" id="KW-0488">Methylation</keyword>
<dbReference type="InterPro" id="IPR036284">
    <property type="entry name" value="GGL_sf"/>
</dbReference>
<keyword evidence="5" id="KW-0472">Membrane</keyword>
<evidence type="ECO:0000313" key="12">
    <source>
        <dbReference type="EMBL" id="CDR42206.1"/>
    </source>
</evidence>
<protein>
    <recommendedName>
        <fullName evidence="3">Guanine nucleotide-binding protein subunit gamma</fullName>
    </recommendedName>
</protein>
<dbReference type="GO" id="GO:0031681">
    <property type="term" value="F:G-protein beta-subunit binding"/>
    <property type="evidence" value="ECO:0007669"/>
    <property type="project" value="InterPro"/>
</dbReference>
<keyword evidence="9" id="KW-0636">Prenylation</keyword>
<keyword evidence="7" id="KW-0807">Transducer</keyword>
<dbReference type="AlphaFoldDB" id="A0A061AX19"/>
<evidence type="ECO:0000256" key="3">
    <source>
        <dbReference type="ARBA" id="ARBA00016111"/>
    </source>
</evidence>
<dbReference type="EMBL" id="LK052893">
    <property type="protein sequence ID" value="CDR42206.1"/>
    <property type="molecule type" value="Genomic_DNA"/>
</dbReference>
<feature type="domain" description="G protein gamma" evidence="11">
    <location>
        <begin position="18"/>
        <end position="98"/>
    </location>
</feature>
<comment type="subcellular location">
    <subcellularLocation>
        <location evidence="1">Membrane</location>
    </subcellularLocation>
</comment>
<sequence length="98" mass="11071">MSTSEKQNGSRPMNQKLMVLKLKRINELNDKLKESLRRDRIYASNASYSIITCTQEHKDYAIPEIWGFMKPGQNPFRQNTTRQGGQGGSEGGGCCTIM</sequence>
<dbReference type="InterPro" id="IPR015898">
    <property type="entry name" value="G-protein_gamma-like_dom"/>
</dbReference>
<dbReference type="GO" id="GO:0007186">
    <property type="term" value="P:G protein-coupled receptor signaling pathway"/>
    <property type="evidence" value="ECO:0007669"/>
    <property type="project" value="InterPro"/>
</dbReference>
<dbReference type="OrthoDB" id="3980512at2759"/>
<comment type="similarity">
    <text evidence="2">Belongs to the G protein gamma family.</text>
</comment>
<name>A0A061AX19_CYBFA</name>
<dbReference type="Pfam" id="PF00631">
    <property type="entry name" value="G-gamma"/>
    <property type="match status" value="1"/>
</dbReference>
<evidence type="ECO:0000256" key="8">
    <source>
        <dbReference type="ARBA" id="ARBA00023288"/>
    </source>
</evidence>
<dbReference type="VEuPathDB" id="FungiDB:BON22_4228"/>
<reference evidence="12" key="1">
    <citation type="journal article" date="2014" name="Genome Announc.">
        <title>Genome sequence of the yeast Cyberlindnera fabianii (Hansenula fabianii).</title>
        <authorList>
            <person name="Freel K.C."/>
            <person name="Sarilar V."/>
            <person name="Neuveglise C."/>
            <person name="Devillers H."/>
            <person name="Friedrich A."/>
            <person name="Schacherer J."/>
        </authorList>
    </citation>
    <scope>NUCLEOTIDE SEQUENCE</scope>
    <source>
        <strain evidence="12">YJS4271</strain>
    </source>
</reference>